<evidence type="ECO:0000256" key="5">
    <source>
        <dbReference type="ARBA" id="ARBA00022723"/>
    </source>
</evidence>
<dbReference type="CDD" id="cd05398">
    <property type="entry name" value="NT_ClassII-CCAase"/>
    <property type="match status" value="1"/>
</dbReference>
<evidence type="ECO:0000256" key="4">
    <source>
        <dbReference type="ARBA" id="ARBA00022695"/>
    </source>
</evidence>
<comment type="caution">
    <text evidence="9">The sequence shown here is derived from an EMBL/GenBank/DDBJ whole genome shotgun (WGS) entry which is preliminary data.</text>
</comment>
<gene>
    <name evidence="9" type="ORF">QO011_006657</name>
</gene>
<keyword evidence="2 7" id="KW-0808">Transferase</keyword>
<evidence type="ECO:0000256" key="3">
    <source>
        <dbReference type="ARBA" id="ARBA00022694"/>
    </source>
</evidence>
<dbReference type="GO" id="GO:1990817">
    <property type="term" value="F:poly(A) RNA polymerase activity"/>
    <property type="evidence" value="ECO:0007669"/>
    <property type="project" value="UniProtKB-EC"/>
</dbReference>
<organism evidence="9 10">
    <name type="scientific">Labrys wisconsinensis</name>
    <dbReference type="NCBI Taxonomy" id="425677"/>
    <lineage>
        <taxon>Bacteria</taxon>
        <taxon>Pseudomonadati</taxon>
        <taxon>Pseudomonadota</taxon>
        <taxon>Alphaproteobacteria</taxon>
        <taxon>Hyphomicrobiales</taxon>
        <taxon>Xanthobacteraceae</taxon>
        <taxon>Labrys</taxon>
    </lineage>
</organism>
<dbReference type="RefSeq" id="WP_307282170.1">
    <property type="nucleotide sequence ID" value="NZ_JAUSVX010000017.1"/>
</dbReference>
<dbReference type="SUPFAM" id="SSF81891">
    <property type="entry name" value="Poly A polymerase C-terminal region-like"/>
    <property type="match status" value="1"/>
</dbReference>
<feature type="domain" description="Poly A polymerase head" evidence="8">
    <location>
        <begin position="27"/>
        <end position="149"/>
    </location>
</feature>
<protein>
    <submittedName>
        <fullName evidence="9">Poly(A) polymerase</fullName>
        <ecNumber evidence="9">2.7.7.19</ecNumber>
    </submittedName>
</protein>
<keyword evidence="10" id="KW-1185">Reference proteome</keyword>
<comment type="similarity">
    <text evidence="7">Belongs to the tRNA nucleotidyltransferase/poly(A) polymerase family.</text>
</comment>
<accession>A0ABU0JH49</accession>
<evidence type="ECO:0000259" key="8">
    <source>
        <dbReference type="Pfam" id="PF01743"/>
    </source>
</evidence>
<dbReference type="Gene3D" id="1.10.3090.10">
    <property type="entry name" value="cca-adding enzyme, domain 2"/>
    <property type="match status" value="1"/>
</dbReference>
<dbReference type="EMBL" id="JAUSVX010000017">
    <property type="protein sequence ID" value="MDQ0473621.1"/>
    <property type="molecule type" value="Genomic_DNA"/>
</dbReference>
<evidence type="ECO:0000256" key="1">
    <source>
        <dbReference type="ARBA" id="ARBA00001946"/>
    </source>
</evidence>
<proteinExistence type="inferred from homology"/>
<dbReference type="EC" id="2.7.7.19" evidence="9"/>
<sequence>MTPRFPWLAQPPLSTVLAALDHDGEEARVVGGAVRNALLDEQVADWDIATTATPDVVVQRCTAAHWKVVPTGIDHGTVTVIAGGQAFEVTTLRQDVETDGRHAVVRFGRDFAADALRRDFTINALSLSREGTVHDYAGGLADIAARRVRFIGDADRRIAEDYLRILRLFRFHARFGEGPVDATAMAAAVRGRGGLALLSRERVRAELIKLLLAPGAGDVLAEMDGAGFLLALFGGVARVAAFRRLAALEAARGLAPDPVRRLGALALFVREDAARLAERLRLANAEARRLEVMAATGERLRAPLAGKPARDLLYRLREADFRDAVLLAWARSGDAGWRPVLDLAEAWPPPKSPFSGARAARLGVAPGPRLGRVLQEAERRWIDADYPADAEAWERILRAAIDATA</sequence>
<dbReference type="InterPro" id="IPR043519">
    <property type="entry name" value="NT_sf"/>
</dbReference>
<evidence type="ECO:0000256" key="7">
    <source>
        <dbReference type="RuleBase" id="RU003953"/>
    </source>
</evidence>
<keyword evidence="5" id="KW-0479">Metal-binding</keyword>
<evidence type="ECO:0000256" key="2">
    <source>
        <dbReference type="ARBA" id="ARBA00022679"/>
    </source>
</evidence>
<dbReference type="InterPro" id="IPR002646">
    <property type="entry name" value="PolA_pol_head_dom"/>
</dbReference>
<comment type="cofactor">
    <cofactor evidence="1">
        <name>Mg(2+)</name>
        <dbReference type="ChEBI" id="CHEBI:18420"/>
    </cofactor>
</comment>
<evidence type="ECO:0000313" key="9">
    <source>
        <dbReference type="EMBL" id="MDQ0473621.1"/>
    </source>
</evidence>
<keyword evidence="7" id="KW-0694">RNA-binding</keyword>
<dbReference type="PANTHER" id="PTHR46173">
    <property type="entry name" value="CCA TRNA NUCLEOTIDYLTRANSFERASE 1, MITOCHONDRIAL"/>
    <property type="match status" value="1"/>
</dbReference>
<dbReference type="Proteomes" id="UP001242480">
    <property type="component" value="Unassembled WGS sequence"/>
</dbReference>
<dbReference type="InterPro" id="IPR050264">
    <property type="entry name" value="Bact_CCA-adding_enz_type3_sf"/>
</dbReference>
<name>A0ABU0JH49_9HYPH</name>
<evidence type="ECO:0000256" key="6">
    <source>
        <dbReference type="ARBA" id="ARBA00022842"/>
    </source>
</evidence>
<dbReference type="SUPFAM" id="SSF81301">
    <property type="entry name" value="Nucleotidyltransferase"/>
    <property type="match status" value="1"/>
</dbReference>
<dbReference type="PANTHER" id="PTHR46173:SF1">
    <property type="entry name" value="CCA TRNA NUCLEOTIDYLTRANSFERASE 1, MITOCHONDRIAL"/>
    <property type="match status" value="1"/>
</dbReference>
<keyword evidence="3" id="KW-0819">tRNA processing</keyword>
<keyword evidence="6" id="KW-0460">Magnesium</keyword>
<dbReference type="Gene3D" id="3.30.460.10">
    <property type="entry name" value="Beta Polymerase, domain 2"/>
    <property type="match status" value="1"/>
</dbReference>
<reference evidence="9 10" key="1">
    <citation type="submission" date="2023-07" db="EMBL/GenBank/DDBJ databases">
        <title>Genomic Encyclopedia of Type Strains, Phase IV (KMG-IV): sequencing the most valuable type-strain genomes for metagenomic binning, comparative biology and taxonomic classification.</title>
        <authorList>
            <person name="Goeker M."/>
        </authorList>
    </citation>
    <scope>NUCLEOTIDE SEQUENCE [LARGE SCALE GENOMIC DNA]</scope>
    <source>
        <strain evidence="9 10">DSM 19619</strain>
    </source>
</reference>
<evidence type="ECO:0000313" key="10">
    <source>
        <dbReference type="Proteomes" id="UP001242480"/>
    </source>
</evidence>
<keyword evidence="4 9" id="KW-0548">Nucleotidyltransferase</keyword>
<dbReference type="Pfam" id="PF01743">
    <property type="entry name" value="PolyA_pol"/>
    <property type="match status" value="1"/>
</dbReference>